<feature type="transmembrane region" description="Helical" evidence="13">
    <location>
        <begin position="812"/>
        <end position="832"/>
    </location>
</feature>
<evidence type="ECO:0000256" key="6">
    <source>
        <dbReference type="ARBA" id="ARBA00022737"/>
    </source>
</evidence>
<organism evidence="16 17">
    <name type="scientific">Trematosphaeria pertusa</name>
    <dbReference type="NCBI Taxonomy" id="390896"/>
    <lineage>
        <taxon>Eukaryota</taxon>
        <taxon>Fungi</taxon>
        <taxon>Dikarya</taxon>
        <taxon>Ascomycota</taxon>
        <taxon>Pezizomycotina</taxon>
        <taxon>Dothideomycetes</taxon>
        <taxon>Pleosporomycetidae</taxon>
        <taxon>Pleosporales</taxon>
        <taxon>Massarineae</taxon>
        <taxon>Trematosphaeriaceae</taxon>
        <taxon>Trematosphaeria</taxon>
    </lineage>
</organism>
<feature type="transmembrane region" description="Helical" evidence="13">
    <location>
        <begin position="267"/>
        <end position="290"/>
    </location>
</feature>
<dbReference type="OrthoDB" id="6500128at2759"/>
<evidence type="ECO:0000313" key="16">
    <source>
        <dbReference type="EMBL" id="KAF2249662.1"/>
    </source>
</evidence>
<feature type="transmembrane region" description="Helical" evidence="13">
    <location>
        <begin position="163"/>
        <end position="183"/>
    </location>
</feature>
<dbReference type="SUPFAM" id="SSF90123">
    <property type="entry name" value="ABC transporter transmembrane region"/>
    <property type="match status" value="2"/>
</dbReference>
<dbReference type="SUPFAM" id="SSF52540">
    <property type="entry name" value="P-loop containing nucleoside triphosphate hydrolases"/>
    <property type="match status" value="2"/>
</dbReference>
<feature type="domain" description="ABC transmembrane type-1" evidence="15">
    <location>
        <begin position="37"/>
        <end position="331"/>
    </location>
</feature>
<dbReference type="RefSeq" id="XP_033684666.1">
    <property type="nucleotide sequence ID" value="XM_033825766.1"/>
</dbReference>
<dbReference type="GO" id="GO:0016887">
    <property type="term" value="F:ATP hydrolysis activity"/>
    <property type="evidence" value="ECO:0007669"/>
    <property type="project" value="InterPro"/>
</dbReference>
<feature type="transmembrane region" description="Helical" evidence="13">
    <location>
        <begin position="302"/>
        <end position="322"/>
    </location>
</feature>
<feature type="domain" description="ABC transporter" evidence="14">
    <location>
        <begin position="366"/>
        <end position="622"/>
    </location>
</feature>
<dbReference type="PROSITE" id="PS00211">
    <property type="entry name" value="ABC_TRANSPORTER_1"/>
    <property type="match status" value="2"/>
</dbReference>
<dbReference type="Pfam" id="PF00005">
    <property type="entry name" value="ABC_tran"/>
    <property type="match status" value="2"/>
</dbReference>
<feature type="region of interest" description="Disordered" evidence="12">
    <location>
        <begin position="630"/>
        <end position="661"/>
    </location>
</feature>
<accession>A0A6A6IIE3</accession>
<dbReference type="GeneID" id="54579096"/>
<comment type="similarity">
    <text evidence="3">Belongs to the ABC transporter superfamily. ABCB family. Multidrug resistance exporter (TC 3.A.1.201) subfamily.</text>
</comment>
<feature type="transmembrane region" description="Helical" evidence="13">
    <location>
        <begin position="189"/>
        <end position="210"/>
    </location>
</feature>
<feature type="transmembrane region" description="Helical" evidence="13">
    <location>
        <begin position="689"/>
        <end position="711"/>
    </location>
</feature>
<dbReference type="InterPro" id="IPR017871">
    <property type="entry name" value="ABC_transporter-like_CS"/>
</dbReference>
<keyword evidence="8" id="KW-0067">ATP-binding</keyword>
<feature type="transmembrane region" description="Helical" evidence="13">
    <location>
        <begin position="731"/>
        <end position="752"/>
    </location>
</feature>
<dbReference type="PANTHER" id="PTHR43394">
    <property type="entry name" value="ATP-DEPENDENT PERMEASE MDL1, MITOCHONDRIAL"/>
    <property type="match status" value="1"/>
</dbReference>
<dbReference type="FunFam" id="1.20.1560.10:FF:000057">
    <property type="entry name" value="ABC multidrug transporter SitT"/>
    <property type="match status" value="1"/>
</dbReference>
<evidence type="ECO:0000256" key="10">
    <source>
        <dbReference type="ARBA" id="ARBA00023136"/>
    </source>
</evidence>
<dbReference type="FunFam" id="3.40.50.300:FF:000913">
    <property type="entry name" value="ABC multidrug transporter SitT"/>
    <property type="match status" value="1"/>
</dbReference>
<evidence type="ECO:0000313" key="17">
    <source>
        <dbReference type="Proteomes" id="UP000800094"/>
    </source>
</evidence>
<evidence type="ECO:0000256" key="8">
    <source>
        <dbReference type="ARBA" id="ARBA00022840"/>
    </source>
</evidence>
<keyword evidence="9 13" id="KW-1133">Transmembrane helix</keyword>
<feature type="compositionally biased region" description="Low complexity" evidence="12">
    <location>
        <begin position="635"/>
        <end position="645"/>
    </location>
</feature>
<protein>
    <submittedName>
        <fullName evidence="16">ABC transporter-like protein</fullName>
    </submittedName>
</protein>
<feature type="transmembrane region" description="Helical" evidence="13">
    <location>
        <begin position="88"/>
        <end position="109"/>
    </location>
</feature>
<evidence type="ECO:0000256" key="5">
    <source>
        <dbReference type="ARBA" id="ARBA00022692"/>
    </source>
</evidence>
<dbReference type="AlphaFoldDB" id="A0A6A6IIE3"/>
<feature type="transmembrane region" description="Helical" evidence="13">
    <location>
        <begin position="952"/>
        <end position="972"/>
    </location>
</feature>
<evidence type="ECO:0000256" key="2">
    <source>
        <dbReference type="ARBA" id="ARBA00004308"/>
    </source>
</evidence>
<keyword evidence="11" id="KW-0325">Glycoprotein</keyword>
<reference evidence="16" key="1">
    <citation type="journal article" date="2020" name="Stud. Mycol.">
        <title>101 Dothideomycetes genomes: a test case for predicting lifestyles and emergence of pathogens.</title>
        <authorList>
            <person name="Haridas S."/>
            <person name="Albert R."/>
            <person name="Binder M."/>
            <person name="Bloem J."/>
            <person name="Labutti K."/>
            <person name="Salamov A."/>
            <person name="Andreopoulos B."/>
            <person name="Baker S."/>
            <person name="Barry K."/>
            <person name="Bills G."/>
            <person name="Bluhm B."/>
            <person name="Cannon C."/>
            <person name="Castanera R."/>
            <person name="Culley D."/>
            <person name="Daum C."/>
            <person name="Ezra D."/>
            <person name="Gonzalez J."/>
            <person name="Henrissat B."/>
            <person name="Kuo A."/>
            <person name="Liang C."/>
            <person name="Lipzen A."/>
            <person name="Lutzoni F."/>
            <person name="Magnuson J."/>
            <person name="Mondo S."/>
            <person name="Nolan M."/>
            <person name="Ohm R."/>
            <person name="Pangilinan J."/>
            <person name="Park H.-J."/>
            <person name="Ramirez L."/>
            <person name="Alfaro M."/>
            <person name="Sun H."/>
            <person name="Tritt A."/>
            <person name="Yoshinaga Y."/>
            <person name="Zwiers L.-H."/>
            <person name="Turgeon B."/>
            <person name="Goodwin S."/>
            <person name="Spatafora J."/>
            <person name="Crous P."/>
            <person name="Grigoriev I."/>
        </authorList>
    </citation>
    <scope>NUCLEOTIDE SEQUENCE</scope>
    <source>
        <strain evidence="16">CBS 122368</strain>
    </source>
</reference>
<dbReference type="InterPro" id="IPR003439">
    <property type="entry name" value="ABC_transporter-like_ATP-bd"/>
</dbReference>
<dbReference type="SMART" id="SM00382">
    <property type="entry name" value="AAA"/>
    <property type="match status" value="2"/>
</dbReference>
<dbReference type="InterPro" id="IPR039421">
    <property type="entry name" value="Type_1_exporter"/>
</dbReference>
<dbReference type="PROSITE" id="PS50929">
    <property type="entry name" value="ABC_TM1F"/>
    <property type="match status" value="2"/>
</dbReference>
<dbReference type="PANTHER" id="PTHR43394:SF1">
    <property type="entry name" value="ATP-BINDING CASSETTE SUB-FAMILY B MEMBER 10, MITOCHONDRIAL"/>
    <property type="match status" value="1"/>
</dbReference>
<keyword evidence="4" id="KW-0813">Transport</keyword>
<name>A0A6A6IIE3_9PLEO</name>
<evidence type="ECO:0000256" key="13">
    <source>
        <dbReference type="SAM" id="Phobius"/>
    </source>
</evidence>
<evidence type="ECO:0000256" key="3">
    <source>
        <dbReference type="ARBA" id="ARBA00007577"/>
    </source>
</evidence>
<dbReference type="Proteomes" id="UP000800094">
    <property type="component" value="Unassembled WGS sequence"/>
</dbReference>
<dbReference type="FunFam" id="3.40.50.300:FF:001530">
    <property type="entry name" value="ABC multidrug transporter (Eurofung)"/>
    <property type="match status" value="1"/>
</dbReference>
<dbReference type="CDD" id="cd18578">
    <property type="entry name" value="ABC_6TM_Pgp_ABCB1_D2_like"/>
    <property type="match status" value="1"/>
</dbReference>
<evidence type="ECO:0000256" key="12">
    <source>
        <dbReference type="SAM" id="MobiDB-lite"/>
    </source>
</evidence>
<dbReference type="Gene3D" id="1.20.1560.10">
    <property type="entry name" value="ABC transporter type 1, transmembrane domain"/>
    <property type="match status" value="1"/>
</dbReference>
<dbReference type="InterPro" id="IPR036640">
    <property type="entry name" value="ABC1_TM_sf"/>
</dbReference>
<dbReference type="EMBL" id="ML987194">
    <property type="protein sequence ID" value="KAF2249662.1"/>
    <property type="molecule type" value="Genomic_DNA"/>
</dbReference>
<feature type="domain" description="ABC transporter" evidence="14">
    <location>
        <begin position="1018"/>
        <end position="1255"/>
    </location>
</feature>
<keyword evidence="7" id="KW-0547">Nucleotide-binding</keyword>
<evidence type="ECO:0000256" key="7">
    <source>
        <dbReference type="ARBA" id="ARBA00022741"/>
    </source>
</evidence>
<proteinExistence type="inferred from homology"/>
<dbReference type="PROSITE" id="PS50893">
    <property type="entry name" value="ABC_TRANSPORTER_2"/>
    <property type="match status" value="2"/>
</dbReference>
<keyword evidence="6" id="KW-0677">Repeat</keyword>
<feature type="domain" description="ABC transmembrane type-1" evidence="15">
    <location>
        <begin position="694"/>
        <end position="980"/>
    </location>
</feature>
<evidence type="ECO:0000256" key="1">
    <source>
        <dbReference type="ARBA" id="ARBA00004141"/>
    </source>
</evidence>
<dbReference type="GO" id="GO:0005743">
    <property type="term" value="C:mitochondrial inner membrane"/>
    <property type="evidence" value="ECO:0007669"/>
    <property type="project" value="TreeGrafter"/>
</dbReference>
<feature type="compositionally biased region" description="Basic and acidic residues" evidence="12">
    <location>
        <begin position="646"/>
        <end position="661"/>
    </location>
</feature>
<comment type="subcellular location">
    <subcellularLocation>
        <location evidence="2">Endomembrane system</location>
    </subcellularLocation>
    <subcellularLocation>
        <location evidence="1">Membrane</location>
        <topology evidence="1">Multi-pass membrane protein</topology>
    </subcellularLocation>
</comment>
<keyword evidence="5 13" id="KW-0812">Transmembrane</keyword>
<dbReference type="Pfam" id="PF00664">
    <property type="entry name" value="ABC_membrane"/>
    <property type="match status" value="2"/>
</dbReference>
<keyword evidence="10 13" id="KW-0472">Membrane</keyword>
<evidence type="ECO:0000256" key="9">
    <source>
        <dbReference type="ARBA" id="ARBA00022989"/>
    </source>
</evidence>
<dbReference type="GO" id="GO:0005524">
    <property type="term" value="F:ATP binding"/>
    <property type="evidence" value="ECO:0007669"/>
    <property type="project" value="UniProtKB-KW"/>
</dbReference>
<feature type="transmembrane region" description="Helical" evidence="13">
    <location>
        <begin position="838"/>
        <end position="856"/>
    </location>
</feature>
<dbReference type="InterPro" id="IPR027417">
    <property type="entry name" value="P-loop_NTPase"/>
</dbReference>
<dbReference type="GO" id="GO:0015421">
    <property type="term" value="F:ABC-type oligopeptide transporter activity"/>
    <property type="evidence" value="ECO:0007669"/>
    <property type="project" value="TreeGrafter"/>
</dbReference>
<evidence type="ECO:0000256" key="11">
    <source>
        <dbReference type="ARBA" id="ARBA00023180"/>
    </source>
</evidence>
<gene>
    <name evidence="16" type="ORF">BU26DRAFT_482314</name>
</gene>
<feature type="transmembrane region" description="Helical" evidence="13">
    <location>
        <begin position="34"/>
        <end position="57"/>
    </location>
</feature>
<evidence type="ECO:0000259" key="15">
    <source>
        <dbReference type="PROSITE" id="PS50929"/>
    </source>
</evidence>
<dbReference type="CDD" id="cd18577">
    <property type="entry name" value="ABC_6TM_Pgp_ABCB1_D1_like"/>
    <property type="match status" value="1"/>
</dbReference>
<dbReference type="Gene3D" id="3.40.50.300">
    <property type="entry name" value="P-loop containing nucleotide triphosphate hydrolases"/>
    <property type="match status" value="2"/>
</dbReference>
<sequence>MEQVKAFSKRLQSCKHSIQHFLRIFSYATPLDRAWLVAAALASAATGVTIPLMNIIFAKLVRVFTAFYARYYTGWTPEQFRDEIAKNVYLMIYIFGARFVLDYVAVLGFRHTGLRTSATIRLTYLRSLMSLPVSSVDAIPQGHTAAITTITANQVQDGISEKLCLLIQNISLVISAIVVAFVFSWLLALVTVTGLVFVVLVYTLTLYFLVKKWNKVQQADREGAATASETISSIRMVAACGAEGKMAESYGGWVKEAARRGQQMSKWIALQSSLVFFAIYATAALCFWWAVRLWEAQKIASVEVLLVVITSILTIVMSVGSISAPLSAVSRASGAASTFYAIIDMPKAKVDGLKEPDVSPTEDIVLNRVNFTYISRPDQRVLHNVSLTFPAGKTTAIVGPSGSGKSTIVALIQRWYELSVGKDESPVINLLRNGTITTGGRSLREIDVKWWRSQIGLVQQEPFLFNGTIFENVAHGLIGTPWEAEPESVKRSLVVTACEEAFADEFISRLPDGYDTLCGDAGIHLSGGQRQRIAIARCIIKKPSIVILDEATSAIDVRSEQKVQAALNRAAQNRTTIVIAHRLSTIQKADNIVVMNKGTVAQQGSHEKLMKNRAGLYYRLVNSQLLSDDDEDAATDSSSAATSLPDAKDEQDHSKTDDVEHLPEITAGKKPSKLIRTFGRLFIEQKRDWYWYMLILLGSAGAGAAFPVQAYLFARLISLFGFYGDYLHEETQFWCVMTVALAVGVGICYFILGWACNTVSFHIISAYRHEYFQNLLRKPIGFFDDKENSTGTLSARIANDPAQLQQLLGVNLSSMLTCVFNVAGCIAISFYFSWRLSVVVVLSSTPIMIAAGYLRVRYERKFEKKTWEVFTESSKFAIESIGAFRTVSALTMEDFICKRYEKLLEKHVHDAFYSALWTTLIFAFSDSVALLCMAFALWYGGNLLSDYELWPFNYLVVYLAVVQGSLAAGQWLSFGPSIAQASTAVKRIRSLRFVEDTDRSSNPLPIVEDEKGVIGPKVELRNVCFKYPTRDVPVLRGLNMTIERGQFAAIVGPSGCGKTSIISLLERFYTAQSGDVLFDDNPISSLDLDQYRKSISLVAQEPSIVAGSIRDNILMGVDPLTVTDADLDRVCREAEMYDYIASFPITYDTLVGQKGIALSGGQRQRLSIARALIRDPRLMLLDEATSNLDSETERSIQGIFEKTGQGRTMIVVAHRLATVQNADVIFVMSEGEVVETGSHRELLRKKGVYWQMCQMQALDK</sequence>
<dbReference type="InterPro" id="IPR011527">
    <property type="entry name" value="ABC1_TM_dom"/>
</dbReference>
<dbReference type="InterPro" id="IPR003593">
    <property type="entry name" value="AAA+_ATPase"/>
</dbReference>
<evidence type="ECO:0000256" key="4">
    <source>
        <dbReference type="ARBA" id="ARBA00022448"/>
    </source>
</evidence>
<keyword evidence="17" id="KW-1185">Reference proteome</keyword>
<dbReference type="GO" id="GO:0012505">
    <property type="term" value="C:endomembrane system"/>
    <property type="evidence" value="ECO:0007669"/>
    <property type="project" value="UniProtKB-SubCell"/>
</dbReference>
<evidence type="ECO:0000259" key="14">
    <source>
        <dbReference type="PROSITE" id="PS50893"/>
    </source>
</evidence>
<feature type="transmembrane region" description="Helical" evidence="13">
    <location>
        <begin position="912"/>
        <end position="940"/>
    </location>
</feature>
<dbReference type="GO" id="GO:0090374">
    <property type="term" value="P:oligopeptide export from mitochondrion"/>
    <property type="evidence" value="ECO:0007669"/>
    <property type="project" value="TreeGrafter"/>
</dbReference>